<reference evidence="2 3" key="1">
    <citation type="journal article" date="2013" name="PLoS Genet.">
        <title>Comparative genome structure, secondary metabolite, and effector coding capacity across Cochliobolus pathogens.</title>
        <authorList>
            <person name="Condon B.J."/>
            <person name="Leng Y."/>
            <person name="Wu D."/>
            <person name="Bushley K.E."/>
            <person name="Ohm R.A."/>
            <person name="Otillar R."/>
            <person name="Martin J."/>
            <person name="Schackwitz W."/>
            <person name="Grimwood J."/>
            <person name="MohdZainudin N."/>
            <person name="Xue C."/>
            <person name="Wang R."/>
            <person name="Manning V.A."/>
            <person name="Dhillon B."/>
            <person name="Tu Z.J."/>
            <person name="Steffenson B.J."/>
            <person name="Salamov A."/>
            <person name="Sun H."/>
            <person name="Lowry S."/>
            <person name="LaButti K."/>
            <person name="Han J."/>
            <person name="Copeland A."/>
            <person name="Lindquist E."/>
            <person name="Barry K."/>
            <person name="Schmutz J."/>
            <person name="Baker S.E."/>
            <person name="Ciuffetti L.M."/>
            <person name="Grigoriev I.V."/>
            <person name="Zhong S."/>
            <person name="Turgeon B.G."/>
        </authorList>
    </citation>
    <scope>NUCLEOTIDE SEQUENCE [LARGE SCALE GENOMIC DNA]</scope>
    <source>
        <strain evidence="2 3">FI3</strain>
    </source>
</reference>
<dbReference type="GO" id="GO:0016887">
    <property type="term" value="F:ATP hydrolysis activity"/>
    <property type="evidence" value="ECO:0007669"/>
    <property type="project" value="InterPro"/>
</dbReference>
<proteinExistence type="predicted"/>
<dbReference type="InterPro" id="IPR056599">
    <property type="entry name" value="AAA_lid_fung"/>
</dbReference>
<accession>W7EH93</accession>
<dbReference type="PANTHER" id="PTHR46411:SF2">
    <property type="entry name" value="AAA+ ATPASE DOMAIN-CONTAINING PROTEIN"/>
    <property type="match status" value="1"/>
</dbReference>
<dbReference type="HOGENOM" id="CLU_004471_4_7_1"/>
<dbReference type="PANTHER" id="PTHR46411">
    <property type="entry name" value="FAMILY ATPASE, PUTATIVE-RELATED"/>
    <property type="match status" value="1"/>
</dbReference>
<dbReference type="OrthoDB" id="10042665at2759"/>
<dbReference type="InterPro" id="IPR003959">
    <property type="entry name" value="ATPase_AAA_core"/>
</dbReference>
<dbReference type="RefSeq" id="XP_014554702.1">
    <property type="nucleotide sequence ID" value="XM_014699216.1"/>
</dbReference>
<dbReference type="Pfam" id="PF23232">
    <property type="entry name" value="AAA_lid_13"/>
    <property type="match status" value="1"/>
</dbReference>
<dbReference type="Proteomes" id="UP000054337">
    <property type="component" value="Unassembled WGS sequence"/>
</dbReference>
<dbReference type="GeneID" id="26248686"/>
<dbReference type="SMART" id="SM00382">
    <property type="entry name" value="AAA"/>
    <property type="match status" value="1"/>
</dbReference>
<dbReference type="InterPro" id="IPR054289">
    <property type="entry name" value="DUF7025"/>
</dbReference>
<gene>
    <name evidence="2" type="ORF">COCVIDRAFT_104251</name>
</gene>
<dbReference type="Pfam" id="PF22942">
    <property type="entry name" value="DUF7025"/>
    <property type="match status" value="1"/>
</dbReference>
<dbReference type="Gene3D" id="3.40.50.300">
    <property type="entry name" value="P-loop containing nucleotide triphosphate hydrolases"/>
    <property type="match status" value="1"/>
</dbReference>
<dbReference type="InterPro" id="IPR003593">
    <property type="entry name" value="AAA+_ATPase"/>
</dbReference>
<dbReference type="EMBL" id="KI968756">
    <property type="protein sequence ID" value="EUN25125.1"/>
    <property type="molecule type" value="Genomic_DNA"/>
</dbReference>
<evidence type="ECO:0000259" key="1">
    <source>
        <dbReference type="SMART" id="SM00382"/>
    </source>
</evidence>
<dbReference type="GO" id="GO:0005524">
    <property type="term" value="F:ATP binding"/>
    <property type="evidence" value="ECO:0007669"/>
    <property type="project" value="InterPro"/>
</dbReference>
<name>W7EH93_BIPV3</name>
<sequence length="674" mass="78292">MKRRAKDRGKDEHSQNPRAKIIPRWQTLYRINNGIHLREPSWIDAQYGYFELKGDTPISNLNAYLKRHDDIVFVPFKDYDNGTKLSAATELAEDDFLPQPQPSTEAVILTSAQMVSVMKKFLNAISGFKESFPDFDPTKEIHEPYLFWFFYRTNMEEALRSLSAEERTMIKLFRDWIEGSYGEEWDYIDSEFEKGMVCPISVKYLIRPGDVLVSRKDENIDAYIIKTWPKFLEPRSPQDKNIDAQDYLWNIEAWSWSFDGEFRRATAVLDLKITAPTDRSRVPITSLEVFPLKYDETGLEARLKKRGEIFWKCRKRYLVSCVDSYEEDMSTQDGDRYMVDVATYSQYRRKNFRATKRGDMLESTLKLDKFPDTSELLVFPRSVVSYDLRRKRWIDLQVDHIRDVTWNTQAFESLAIDDDAKELLEAVVTNQIVSSKGTDIIADKGNGLIILLHGGPGTGKTFTAESVADFAKKPLYRVTCGDIGTNPEQVETYLESVLHLGLIWDCVVLLDEADVFLEERGQYDLARNALVSVFLRVLEYYQGILVLTPNRVGTFDEAFKSRIQLTLHYDKLSIAQRRKIWRNFIQRLKNLGVNNVDFDDINDHIDDLVTREMNGRQIRNVITTARQLAQYRGKNLCFSHLEHVMKIADKFDTYIKNVKEGLTEDQLARDAGLR</sequence>
<feature type="domain" description="AAA+ ATPase" evidence="1">
    <location>
        <begin position="446"/>
        <end position="573"/>
    </location>
</feature>
<organism evidence="2 3">
    <name type="scientific">Bipolaris victoriae (strain FI3)</name>
    <name type="common">Victoria blight of oats agent</name>
    <name type="synonym">Cochliobolus victoriae</name>
    <dbReference type="NCBI Taxonomy" id="930091"/>
    <lineage>
        <taxon>Eukaryota</taxon>
        <taxon>Fungi</taxon>
        <taxon>Dikarya</taxon>
        <taxon>Ascomycota</taxon>
        <taxon>Pezizomycotina</taxon>
        <taxon>Dothideomycetes</taxon>
        <taxon>Pleosporomycetidae</taxon>
        <taxon>Pleosporales</taxon>
        <taxon>Pleosporineae</taxon>
        <taxon>Pleosporaceae</taxon>
        <taxon>Bipolaris</taxon>
    </lineage>
</organism>
<dbReference type="Pfam" id="PF00004">
    <property type="entry name" value="AAA"/>
    <property type="match status" value="1"/>
</dbReference>
<dbReference type="InterPro" id="IPR027417">
    <property type="entry name" value="P-loop_NTPase"/>
</dbReference>
<protein>
    <recommendedName>
        <fullName evidence="1">AAA+ ATPase domain-containing protein</fullName>
    </recommendedName>
</protein>
<evidence type="ECO:0000313" key="3">
    <source>
        <dbReference type="Proteomes" id="UP000054337"/>
    </source>
</evidence>
<dbReference type="SUPFAM" id="SSF52540">
    <property type="entry name" value="P-loop containing nucleoside triphosphate hydrolases"/>
    <property type="match status" value="1"/>
</dbReference>
<evidence type="ECO:0000313" key="2">
    <source>
        <dbReference type="EMBL" id="EUN25125.1"/>
    </source>
</evidence>
<dbReference type="AlphaFoldDB" id="W7EH93"/>
<keyword evidence="3" id="KW-1185">Reference proteome</keyword>